<evidence type="ECO:0000313" key="4">
    <source>
        <dbReference type="EMBL" id="MDQ0394912.1"/>
    </source>
</evidence>
<dbReference type="Proteomes" id="UP001237448">
    <property type="component" value="Unassembled WGS sequence"/>
</dbReference>
<keyword evidence="5" id="KW-1185">Reference proteome</keyword>
<feature type="domain" description="4'-phosphopantetheinyl transferase" evidence="3">
    <location>
        <begin position="107"/>
        <end position="195"/>
    </location>
</feature>
<dbReference type="EMBL" id="JAUSVK010000001">
    <property type="protein sequence ID" value="MDQ0394912.1"/>
    <property type="molecule type" value="Genomic_DNA"/>
</dbReference>
<dbReference type="InterPro" id="IPR050559">
    <property type="entry name" value="P-Pant_transferase_sf"/>
</dbReference>
<gene>
    <name evidence="4" type="ORF">J3R73_004704</name>
</gene>
<dbReference type="GO" id="GO:0016740">
    <property type="term" value="F:transferase activity"/>
    <property type="evidence" value="ECO:0007669"/>
    <property type="project" value="UniProtKB-KW"/>
</dbReference>
<evidence type="ECO:0000256" key="1">
    <source>
        <dbReference type="ARBA" id="ARBA00010990"/>
    </source>
</evidence>
<reference evidence="4 5" key="1">
    <citation type="submission" date="2023-07" db="EMBL/GenBank/DDBJ databases">
        <title>Genomic Encyclopedia of Type Strains, Phase IV (KMG-IV): sequencing the most valuable type-strain genomes for metagenomic binning, comparative biology and taxonomic classification.</title>
        <authorList>
            <person name="Goeker M."/>
        </authorList>
    </citation>
    <scope>NUCLEOTIDE SEQUENCE [LARGE SCALE GENOMIC DNA]</scope>
    <source>
        <strain evidence="4 5">DSM 5896</strain>
    </source>
</reference>
<evidence type="ECO:0000259" key="3">
    <source>
        <dbReference type="Pfam" id="PF01648"/>
    </source>
</evidence>
<dbReference type="PANTHER" id="PTHR12215:SF10">
    <property type="entry name" value="L-AMINOADIPATE-SEMIALDEHYDE DEHYDROGENASE-PHOSPHOPANTETHEINYL TRANSFERASE"/>
    <property type="match status" value="1"/>
</dbReference>
<evidence type="ECO:0000256" key="2">
    <source>
        <dbReference type="ARBA" id="ARBA00022679"/>
    </source>
</evidence>
<accession>A0ABU0FJX8</accession>
<evidence type="ECO:0000313" key="5">
    <source>
        <dbReference type="Proteomes" id="UP001237448"/>
    </source>
</evidence>
<proteinExistence type="inferred from homology"/>
<dbReference type="InterPro" id="IPR037143">
    <property type="entry name" value="4-PPantetheinyl_Trfase_dom_sf"/>
</dbReference>
<dbReference type="InterPro" id="IPR008278">
    <property type="entry name" value="4-PPantetheinyl_Trfase_dom"/>
</dbReference>
<dbReference type="SUPFAM" id="SSF56214">
    <property type="entry name" value="4'-phosphopantetheinyl transferase"/>
    <property type="match status" value="2"/>
</dbReference>
<dbReference type="Pfam" id="PF01648">
    <property type="entry name" value="ACPS"/>
    <property type="match status" value="1"/>
</dbReference>
<sequence length="233" mass="25954">MKTILVCTARIDPGLELVQGRLLDLLDDAERASAARFAFEIHRRSYIAAHALKRLALSMAEPRRPADWRFDPGPWGKPRVRSVPDLHFNISHCPGLVCCAVAKTLEVGVDVEQVRLAPPFEIAPSVFSASERRWLQDLPAAERPRGFCRLWTLKEAFVKASGRGLTQQLTDFSFFFEPLRVSFCDPALGDSGKWCFHQRAADDAHFLALAWYGAADAVVEWRPVSPADLLAGA</sequence>
<dbReference type="PANTHER" id="PTHR12215">
    <property type="entry name" value="PHOSPHOPANTETHEINE TRANSFERASE"/>
    <property type="match status" value="1"/>
</dbReference>
<comment type="caution">
    <text evidence="4">The sequence shown here is derived from an EMBL/GenBank/DDBJ whole genome shotgun (WGS) entry which is preliminary data.</text>
</comment>
<keyword evidence="2 4" id="KW-0808">Transferase</keyword>
<dbReference type="Gene3D" id="3.90.470.20">
    <property type="entry name" value="4'-phosphopantetheinyl transferase domain"/>
    <property type="match status" value="2"/>
</dbReference>
<protein>
    <submittedName>
        <fullName evidence="4">4'-phosphopantetheinyl transferase</fullName>
        <ecNumber evidence="4">2.7.8.-</ecNumber>
    </submittedName>
</protein>
<dbReference type="RefSeq" id="WP_307432872.1">
    <property type="nucleotide sequence ID" value="NZ_JAUSVK010000001.1"/>
</dbReference>
<comment type="similarity">
    <text evidence="1">Belongs to the P-Pant transferase superfamily. Gsp/Sfp/HetI/AcpT family.</text>
</comment>
<name>A0ABU0FJX8_9HYPH</name>
<dbReference type="EC" id="2.7.8.-" evidence="4"/>
<organism evidence="4 5">
    <name type="scientific">Labrys monachus</name>
    <dbReference type="NCBI Taxonomy" id="217067"/>
    <lineage>
        <taxon>Bacteria</taxon>
        <taxon>Pseudomonadati</taxon>
        <taxon>Pseudomonadota</taxon>
        <taxon>Alphaproteobacteria</taxon>
        <taxon>Hyphomicrobiales</taxon>
        <taxon>Xanthobacteraceae</taxon>
        <taxon>Labrys</taxon>
    </lineage>
</organism>